<name>A0AAJ6Z561_PAPXU</name>
<dbReference type="AlphaFoldDB" id="A0AAJ6Z561"/>
<gene>
    <name evidence="1" type="primary">LOC106116257</name>
</gene>
<reference evidence="1" key="1">
    <citation type="submission" date="2025-08" db="UniProtKB">
        <authorList>
            <consortium name="RefSeq"/>
        </authorList>
    </citation>
    <scope>IDENTIFICATION</scope>
</reference>
<dbReference type="Proteomes" id="UP000694872">
    <property type="component" value="Unplaced"/>
</dbReference>
<sequence length="124" mass="14327">MDVLKRIMKKYTNYIFLCLLLVLDFLTYVRLETTEPMVEFWTIPAQLETFPIESSVSQCATELMECYSMTIFKIAVCAVNSQTGQGSRASKKSFPTFCDMHYRNCKSDVETWHYLKDDDGSGKC</sequence>
<dbReference type="KEGG" id="pxu:106116257"/>
<proteinExistence type="predicted"/>
<evidence type="ECO:0000313" key="1">
    <source>
        <dbReference type="RefSeq" id="XP_013165473.1"/>
    </source>
</evidence>
<organism evidence="1">
    <name type="scientific">Papilio xuthus</name>
    <name type="common">Asian swallowtail butterfly</name>
    <dbReference type="NCBI Taxonomy" id="66420"/>
    <lineage>
        <taxon>Eukaryota</taxon>
        <taxon>Metazoa</taxon>
        <taxon>Ecdysozoa</taxon>
        <taxon>Arthropoda</taxon>
        <taxon>Hexapoda</taxon>
        <taxon>Insecta</taxon>
        <taxon>Pterygota</taxon>
        <taxon>Neoptera</taxon>
        <taxon>Endopterygota</taxon>
        <taxon>Lepidoptera</taxon>
        <taxon>Glossata</taxon>
        <taxon>Ditrysia</taxon>
        <taxon>Papilionoidea</taxon>
        <taxon>Papilionidae</taxon>
        <taxon>Papilioninae</taxon>
        <taxon>Papilio</taxon>
    </lineage>
</organism>
<protein>
    <submittedName>
        <fullName evidence="1">Uncharacterized protein LOC106116257</fullName>
    </submittedName>
</protein>
<dbReference type="RefSeq" id="XP_013165473.1">
    <property type="nucleotide sequence ID" value="XM_013310019.1"/>
</dbReference>
<accession>A0AAJ6Z561</accession>
<dbReference type="GeneID" id="106116257"/>